<organism evidence="1 2">
    <name type="scientific">Flavobacterium chungangensis</name>
    <dbReference type="NCBI Taxonomy" id="2708132"/>
    <lineage>
        <taxon>Bacteria</taxon>
        <taxon>Pseudomonadati</taxon>
        <taxon>Bacteroidota</taxon>
        <taxon>Flavobacteriia</taxon>
        <taxon>Flavobacteriales</taxon>
        <taxon>Flavobacteriaceae</taxon>
        <taxon>Flavobacterium</taxon>
    </lineage>
</organism>
<dbReference type="RefSeq" id="WP_379794866.1">
    <property type="nucleotide sequence ID" value="NZ_JBHSFY010000001.1"/>
</dbReference>
<gene>
    <name evidence="1" type="ORF">ACFO3N_00960</name>
</gene>
<comment type="caution">
    <text evidence="1">The sequence shown here is derived from an EMBL/GenBank/DDBJ whole genome shotgun (WGS) entry which is preliminary data.</text>
</comment>
<accession>A0ABV8ZA19</accession>
<name>A0ABV8ZA19_9FLAO</name>
<reference evidence="2" key="1">
    <citation type="journal article" date="2019" name="Int. J. Syst. Evol. Microbiol.">
        <title>The Global Catalogue of Microorganisms (GCM) 10K type strain sequencing project: providing services to taxonomists for standard genome sequencing and annotation.</title>
        <authorList>
            <consortium name="The Broad Institute Genomics Platform"/>
            <consortium name="The Broad Institute Genome Sequencing Center for Infectious Disease"/>
            <person name="Wu L."/>
            <person name="Ma J."/>
        </authorList>
    </citation>
    <scope>NUCLEOTIDE SEQUENCE [LARGE SCALE GENOMIC DNA]</scope>
    <source>
        <strain evidence="2">NBRC 103627</strain>
    </source>
</reference>
<evidence type="ECO:0000313" key="1">
    <source>
        <dbReference type="EMBL" id="MFC4475627.1"/>
    </source>
</evidence>
<dbReference type="EMBL" id="JBHSFY010000001">
    <property type="protein sequence ID" value="MFC4475627.1"/>
    <property type="molecule type" value="Genomic_DNA"/>
</dbReference>
<evidence type="ECO:0000313" key="2">
    <source>
        <dbReference type="Proteomes" id="UP001596003"/>
    </source>
</evidence>
<dbReference type="Proteomes" id="UP001596003">
    <property type="component" value="Unassembled WGS sequence"/>
</dbReference>
<sequence length="339" mass="39061">MKFSVVFRIAVIILIVQLVSCTKEKKEVKVNKEIESDTIFNSGNPYYAFILKSNPDIIKDNELVYFKVEDIDLDGKQEAIVALGKLDKEDENNTEINQIFLLRKDNGIIKKLNTNFNDFTIINEVELVSLKGIKQKFIRLSIIERGSSHGLVLFELNGDKVKEFLSSTPVGEGSCYLIDKNNDGEYDGYVKFFFFTDAVHYEVEEAYVLKDKKFKLSQTHVKISDYPKTIEDLLLQYISLRSLEIKSSEISERLEQVCIDQDALAIKWNVDAWEMGLLEYFDDPDTLKVQIQDDNTATVTYIDDNKKTYQCQFEVAKTADKWQITKVTITKNGDEELNK</sequence>
<evidence type="ECO:0008006" key="3">
    <source>
        <dbReference type="Google" id="ProtNLM"/>
    </source>
</evidence>
<protein>
    <recommendedName>
        <fullName evidence="3">Lipoprotein</fullName>
    </recommendedName>
</protein>
<proteinExistence type="predicted"/>
<keyword evidence="2" id="KW-1185">Reference proteome</keyword>